<feature type="compositionally biased region" description="Pro residues" evidence="1">
    <location>
        <begin position="72"/>
        <end position="91"/>
    </location>
</feature>
<proteinExistence type="predicted"/>
<sequence length="217" mass="22725">MKLAPLATLLCVVPLAGSLAGCYVVQYPGGALTLSPTPTAPQAMRAAPGTVLNGDVATAPVPTPTVASTPVRPAPTPTPTYPKGSPVPPDYVPGNGSPVPPDYRPPVQPARPATYPAYPNGSPVPPDYVPPQTSQPPQGNVGYSTYSAYSSYSPDPGFVPYAAYPAYPVYAAYPAYTPVYPAYPAYAPSPWLSNVSLSFSWGRGWGGWGGRCCHRWR</sequence>
<organism evidence="2 3">
    <name type="scientific">Pandoraea aquatica</name>
    <dbReference type="NCBI Taxonomy" id="2508290"/>
    <lineage>
        <taxon>Bacteria</taxon>
        <taxon>Pseudomonadati</taxon>
        <taxon>Pseudomonadota</taxon>
        <taxon>Betaproteobacteria</taxon>
        <taxon>Burkholderiales</taxon>
        <taxon>Burkholderiaceae</taxon>
        <taxon>Pandoraea</taxon>
    </lineage>
</organism>
<dbReference type="AlphaFoldDB" id="A0A5E4Z1P1"/>
<dbReference type="OrthoDB" id="8942795at2"/>
<keyword evidence="3" id="KW-1185">Reference proteome</keyword>
<name>A0A5E4Z1P1_9BURK</name>
<feature type="region of interest" description="Disordered" evidence="1">
    <location>
        <begin position="57"/>
        <end position="139"/>
    </location>
</feature>
<evidence type="ECO:0000313" key="2">
    <source>
        <dbReference type="EMBL" id="VVE54123.1"/>
    </source>
</evidence>
<evidence type="ECO:0000256" key="1">
    <source>
        <dbReference type="SAM" id="MobiDB-lite"/>
    </source>
</evidence>
<dbReference type="EMBL" id="CABPSN010000010">
    <property type="protein sequence ID" value="VVE54123.1"/>
    <property type="molecule type" value="Genomic_DNA"/>
</dbReference>
<gene>
    <name evidence="2" type="ORF">PAQ31011_04918</name>
</gene>
<dbReference type="Proteomes" id="UP000366819">
    <property type="component" value="Unassembled WGS sequence"/>
</dbReference>
<dbReference type="PROSITE" id="PS51257">
    <property type="entry name" value="PROKAR_LIPOPROTEIN"/>
    <property type="match status" value="1"/>
</dbReference>
<dbReference type="RefSeq" id="WP_150578237.1">
    <property type="nucleotide sequence ID" value="NZ_CABPSN010000010.1"/>
</dbReference>
<reference evidence="2 3" key="1">
    <citation type="submission" date="2019-08" db="EMBL/GenBank/DDBJ databases">
        <authorList>
            <person name="Peeters C."/>
        </authorList>
    </citation>
    <scope>NUCLEOTIDE SEQUENCE [LARGE SCALE GENOMIC DNA]</scope>
    <source>
        <strain evidence="2 3">LMG 31011</strain>
    </source>
</reference>
<protein>
    <submittedName>
        <fullName evidence="2">Uncharacterized protein</fullName>
    </submittedName>
</protein>
<feature type="compositionally biased region" description="Pro residues" evidence="1">
    <location>
        <begin position="98"/>
        <end position="109"/>
    </location>
</feature>
<feature type="compositionally biased region" description="Low complexity" evidence="1">
    <location>
        <begin position="57"/>
        <end position="71"/>
    </location>
</feature>
<accession>A0A5E4Z1P1</accession>
<evidence type="ECO:0000313" key="3">
    <source>
        <dbReference type="Proteomes" id="UP000366819"/>
    </source>
</evidence>
<dbReference type="PRINTS" id="PR01217">
    <property type="entry name" value="PRICHEXTENSN"/>
</dbReference>